<name>A0ABU5C8T3_9BACI</name>
<protein>
    <submittedName>
        <fullName evidence="1">CamS family sex pheromone protein</fullName>
    </submittedName>
</protein>
<dbReference type="Gene3D" id="3.10.570.10">
    <property type="entry name" value="sex pheromone staph- cam373 precursor domain"/>
    <property type="match status" value="1"/>
</dbReference>
<reference evidence="1 2" key="1">
    <citation type="submission" date="2023-10" db="EMBL/GenBank/DDBJ databases">
        <title>Virgibacillus halophilus 5B73C genome.</title>
        <authorList>
            <person name="Miliotis G."/>
            <person name="Sengupta P."/>
            <person name="Hameed A."/>
            <person name="Chuvochina M."/>
            <person name="Mcdonagh F."/>
            <person name="Simpson A.C."/>
            <person name="Singh N.K."/>
            <person name="Rekha P.D."/>
            <person name="Raman K."/>
            <person name="Hugenholtz P."/>
            <person name="Venkateswaran K."/>
        </authorList>
    </citation>
    <scope>NUCLEOTIDE SEQUENCE [LARGE SCALE GENOMIC DNA]</scope>
    <source>
        <strain evidence="1 2">5B73C</strain>
    </source>
</reference>
<evidence type="ECO:0000313" key="2">
    <source>
        <dbReference type="Proteomes" id="UP001281447"/>
    </source>
</evidence>
<proteinExistence type="predicted"/>
<sequence length="61" mass="7185">MKNQKKETSIVPSYQLSKENYRMILPYKPSKARGVIVGQLANRMDIDEVEEGLRRHSKEFF</sequence>
<keyword evidence="2" id="KW-1185">Reference proteome</keyword>
<accession>A0ABU5C8T3</accession>
<gene>
    <name evidence="1" type="ORF">RWE15_15945</name>
</gene>
<organism evidence="1 2">
    <name type="scientific">Tigheibacillus halophilus</name>
    <dbReference type="NCBI Taxonomy" id="361280"/>
    <lineage>
        <taxon>Bacteria</taxon>
        <taxon>Bacillati</taxon>
        <taxon>Bacillota</taxon>
        <taxon>Bacilli</taxon>
        <taxon>Bacillales</taxon>
        <taxon>Bacillaceae</taxon>
        <taxon>Tigheibacillus</taxon>
    </lineage>
</organism>
<dbReference type="InterPro" id="IPR011426">
    <property type="entry name" value="CamS"/>
</dbReference>
<dbReference type="Proteomes" id="UP001281447">
    <property type="component" value="Unassembled WGS sequence"/>
</dbReference>
<comment type="caution">
    <text evidence="1">The sequence shown here is derived from an EMBL/GenBank/DDBJ whole genome shotgun (WGS) entry which is preliminary data.</text>
</comment>
<dbReference type="EMBL" id="JAWDIP010000003">
    <property type="protein sequence ID" value="MDY0395640.1"/>
    <property type="molecule type" value="Genomic_DNA"/>
</dbReference>
<dbReference type="Pfam" id="PF07537">
    <property type="entry name" value="CamS"/>
    <property type="match status" value="1"/>
</dbReference>
<evidence type="ECO:0000313" key="1">
    <source>
        <dbReference type="EMBL" id="MDY0395640.1"/>
    </source>
</evidence>